<evidence type="ECO:0000313" key="2">
    <source>
        <dbReference type="Proteomes" id="UP000054874"/>
    </source>
</evidence>
<accession>A0A0V8QGL9</accession>
<dbReference type="EMBL" id="LNAM01000094">
    <property type="protein sequence ID" value="KSV59757.1"/>
    <property type="molecule type" value="Genomic_DNA"/>
</dbReference>
<sequence>MTAIRKEAIELLERVPEDKLSFVIQIMRGVNGLLGDADTTTKRVVNLDQFVMPATERGQNADSYIRELRDNDRI</sequence>
<dbReference type="OrthoDB" id="2055833at2"/>
<proteinExistence type="predicted"/>
<organism evidence="1 2">
    <name type="scientific">Acetivibrio ethanolgignens</name>
    <dbReference type="NCBI Taxonomy" id="290052"/>
    <lineage>
        <taxon>Bacteria</taxon>
        <taxon>Bacillati</taxon>
        <taxon>Bacillota</taxon>
        <taxon>Clostridia</taxon>
        <taxon>Eubacteriales</taxon>
        <taxon>Oscillospiraceae</taxon>
        <taxon>Acetivibrio</taxon>
    </lineage>
</organism>
<reference evidence="1 2" key="1">
    <citation type="submission" date="2015-11" db="EMBL/GenBank/DDBJ databases">
        <title>Butyribacter intestini gen. nov., sp. nov., a butyric acid-producing bacterium of the family Lachnospiraceae isolated from the human faeces.</title>
        <authorList>
            <person name="Zou Y."/>
            <person name="Xue W."/>
            <person name="Luo G."/>
            <person name="Lv M."/>
        </authorList>
    </citation>
    <scope>NUCLEOTIDE SEQUENCE [LARGE SCALE GENOMIC DNA]</scope>
    <source>
        <strain evidence="1 2">ACET-33324</strain>
    </source>
</reference>
<comment type="caution">
    <text evidence="1">The sequence shown here is derived from an EMBL/GenBank/DDBJ whole genome shotgun (WGS) entry which is preliminary data.</text>
</comment>
<dbReference type="AlphaFoldDB" id="A0A0V8QGL9"/>
<dbReference type="Proteomes" id="UP000054874">
    <property type="component" value="Unassembled WGS sequence"/>
</dbReference>
<dbReference type="STRING" id="290052.ASU35_17940"/>
<name>A0A0V8QGL9_9FIRM</name>
<dbReference type="RefSeq" id="WP_058352014.1">
    <property type="nucleotide sequence ID" value="NZ_CABMMD010000094.1"/>
</dbReference>
<evidence type="ECO:0000313" key="1">
    <source>
        <dbReference type="EMBL" id="KSV59757.1"/>
    </source>
</evidence>
<keyword evidence="2" id="KW-1185">Reference proteome</keyword>
<protein>
    <submittedName>
        <fullName evidence="1">Uncharacterized protein</fullName>
    </submittedName>
</protein>
<gene>
    <name evidence="1" type="ORF">ASU35_17940</name>
</gene>